<evidence type="ECO:0000313" key="3">
    <source>
        <dbReference type="Proteomes" id="UP000265520"/>
    </source>
</evidence>
<feature type="region of interest" description="Disordered" evidence="1">
    <location>
        <begin position="22"/>
        <end position="47"/>
    </location>
</feature>
<evidence type="ECO:0000313" key="2">
    <source>
        <dbReference type="EMBL" id="MCI18791.1"/>
    </source>
</evidence>
<dbReference type="Proteomes" id="UP000265520">
    <property type="component" value="Unassembled WGS sequence"/>
</dbReference>
<dbReference type="EMBL" id="LXQA010111840">
    <property type="protein sequence ID" value="MCI18791.1"/>
    <property type="molecule type" value="Genomic_DNA"/>
</dbReference>
<reference evidence="2 3" key="1">
    <citation type="journal article" date="2018" name="Front. Plant Sci.">
        <title>Red Clover (Trifolium pratense) and Zigzag Clover (T. medium) - A Picture of Genomic Similarities and Differences.</title>
        <authorList>
            <person name="Dluhosova J."/>
            <person name="Istvanek J."/>
            <person name="Nedelnik J."/>
            <person name="Repkova J."/>
        </authorList>
    </citation>
    <scope>NUCLEOTIDE SEQUENCE [LARGE SCALE GENOMIC DNA]</scope>
    <source>
        <strain evidence="3">cv. 10/8</strain>
        <tissue evidence="2">Leaf</tissue>
    </source>
</reference>
<name>A0A392Q3A0_9FABA</name>
<gene>
    <name evidence="2" type="ORF">A2U01_0039946</name>
</gene>
<evidence type="ECO:0000256" key="1">
    <source>
        <dbReference type="SAM" id="MobiDB-lite"/>
    </source>
</evidence>
<sequence>VHLAPKVGKCPGSSMDGARTLLFKFPRKPPPPPRAPRPCPLPRPPEL</sequence>
<feature type="compositionally biased region" description="Pro residues" evidence="1">
    <location>
        <begin position="28"/>
        <end position="47"/>
    </location>
</feature>
<dbReference type="AlphaFoldDB" id="A0A392Q3A0"/>
<keyword evidence="3" id="KW-1185">Reference proteome</keyword>
<feature type="non-terminal residue" evidence="2">
    <location>
        <position position="1"/>
    </location>
</feature>
<proteinExistence type="predicted"/>
<protein>
    <submittedName>
        <fullName evidence="2">Uncharacterized protein</fullName>
    </submittedName>
</protein>
<comment type="caution">
    <text evidence="2">The sequence shown here is derived from an EMBL/GenBank/DDBJ whole genome shotgun (WGS) entry which is preliminary data.</text>
</comment>
<organism evidence="2 3">
    <name type="scientific">Trifolium medium</name>
    <dbReference type="NCBI Taxonomy" id="97028"/>
    <lineage>
        <taxon>Eukaryota</taxon>
        <taxon>Viridiplantae</taxon>
        <taxon>Streptophyta</taxon>
        <taxon>Embryophyta</taxon>
        <taxon>Tracheophyta</taxon>
        <taxon>Spermatophyta</taxon>
        <taxon>Magnoliopsida</taxon>
        <taxon>eudicotyledons</taxon>
        <taxon>Gunneridae</taxon>
        <taxon>Pentapetalae</taxon>
        <taxon>rosids</taxon>
        <taxon>fabids</taxon>
        <taxon>Fabales</taxon>
        <taxon>Fabaceae</taxon>
        <taxon>Papilionoideae</taxon>
        <taxon>50 kb inversion clade</taxon>
        <taxon>NPAAA clade</taxon>
        <taxon>Hologalegina</taxon>
        <taxon>IRL clade</taxon>
        <taxon>Trifolieae</taxon>
        <taxon>Trifolium</taxon>
    </lineage>
</organism>
<accession>A0A392Q3A0</accession>